<feature type="region of interest" description="Disordered" evidence="1">
    <location>
        <begin position="152"/>
        <end position="173"/>
    </location>
</feature>
<name>A0A6J4JHT0_9BACT</name>
<dbReference type="AlphaFoldDB" id="A0A6J4JHT0"/>
<organism evidence="2">
    <name type="scientific">uncultured Armatimonadetes bacterium</name>
    <dbReference type="NCBI Taxonomy" id="157466"/>
    <lineage>
        <taxon>Bacteria</taxon>
        <taxon>Bacillati</taxon>
        <taxon>Armatimonadota</taxon>
        <taxon>environmental samples</taxon>
    </lineage>
</organism>
<reference evidence="2" key="1">
    <citation type="submission" date="2020-02" db="EMBL/GenBank/DDBJ databases">
        <authorList>
            <person name="Meier V. D."/>
        </authorList>
    </citation>
    <scope>NUCLEOTIDE SEQUENCE</scope>
    <source>
        <strain evidence="2">AVDCRST_MAG63</strain>
    </source>
</reference>
<protein>
    <submittedName>
        <fullName evidence="2">Uncharacterized protein</fullName>
    </submittedName>
</protein>
<evidence type="ECO:0000256" key="1">
    <source>
        <dbReference type="SAM" id="MobiDB-lite"/>
    </source>
</evidence>
<proteinExistence type="predicted"/>
<accession>A0A6J4JHT0</accession>
<dbReference type="EMBL" id="CADCTO010000456">
    <property type="protein sequence ID" value="CAA9279413.1"/>
    <property type="molecule type" value="Genomic_DNA"/>
</dbReference>
<gene>
    <name evidence="2" type="ORF">AVDCRST_MAG63-3442</name>
</gene>
<evidence type="ECO:0000313" key="2">
    <source>
        <dbReference type="EMBL" id="CAA9279413.1"/>
    </source>
</evidence>
<sequence>MVSGSGSPCGERCPQVGRLFPEPDTFVRGIMDGQPGMSKIVHRKPVWGWSAVLLSTLLLSPMATATVVQALAQAPWLLSGTSSLASGGDAAPRGARRADAEAALRAARSERPLTLRLDADPDVVALVVPRRALLLVLVPDDVSALHAPVFEEALPSRSGHPRPSRAPPSVSRS</sequence>